<dbReference type="AlphaFoldDB" id="A0A814T0I8"/>
<accession>A0A814T0I8</accession>
<dbReference type="Pfam" id="PF00089">
    <property type="entry name" value="Trypsin"/>
    <property type="match status" value="1"/>
</dbReference>
<comment type="caution">
    <text evidence="3">The sequence shown here is derived from an EMBL/GenBank/DDBJ whole genome shotgun (WGS) entry which is preliminary data.</text>
</comment>
<gene>
    <name evidence="3" type="ORF">OXX778_LOCUS23432</name>
</gene>
<protein>
    <recommendedName>
        <fullName evidence="2">Peptidase S1 domain-containing protein</fullName>
    </recommendedName>
</protein>
<name>A0A814T0I8_9BILA</name>
<dbReference type="OrthoDB" id="10061449at2759"/>
<dbReference type="PANTHER" id="PTHR24276:SF98">
    <property type="entry name" value="FI18310P1-RELATED"/>
    <property type="match status" value="1"/>
</dbReference>
<dbReference type="InterPro" id="IPR050430">
    <property type="entry name" value="Peptidase_S1"/>
</dbReference>
<feature type="domain" description="Peptidase S1" evidence="2">
    <location>
        <begin position="1"/>
        <end position="67"/>
    </location>
</feature>
<dbReference type="InterPro" id="IPR043504">
    <property type="entry name" value="Peptidase_S1_PA_chymotrypsin"/>
</dbReference>
<keyword evidence="1" id="KW-1015">Disulfide bond</keyword>
<feature type="non-terminal residue" evidence="3">
    <location>
        <position position="69"/>
    </location>
</feature>
<proteinExistence type="predicted"/>
<dbReference type="EMBL" id="CAJNOC010012706">
    <property type="protein sequence ID" value="CAF1155021.1"/>
    <property type="molecule type" value="Genomic_DNA"/>
</dbReference>
<organism evidence="3 4">
    <name type="scientific">Brachionus calyciflorus</name>
    <dbReference type="NCBI Taxonomy" id="104777"/>
    <lineage>
        <taxon>Eukaryota</taxon>
        <taxon>Metazoa</taxon>
        <taxon>Spiralia</taxon>
        <taxon>Gnathifera</taxon>
        <taxon>Rotifera</taxon>
        <taxon>Eurotatoria</taxon>
        <taxon>Monogononta</taxon>
        <taxon>Pseudotrocha</taxon>
        <taxon>Ploima</taxon>
        <taxon>Brachionidae</taxon>
        <taxon>Brachionus</taxon>
    </lineage>
</organism>
<dbReference type="PANTHER" id="PTHR24276">
    <property type="entry name" value="POLYSERASE-RELATED"/>
    <property type="match status" value="1"/>
</dbReference>
<evidence type="ECO:0000313" key="3">
    <source>
        <dbReference type="EMBL" id="CAF1155021.1"/>
    </source>
</evidence>
<dbReference type="PROSITE" id="PS00134">
    <property type="entry name" value="TRYPSIN_HIS"/>
    <property type="match status" value="1"/>
</dbReference>
<dbReference type="SUPFAM" id="SSF50494">
    <property type="entry name" value="Trypsin-like serine proteases"/>
    <property type="match status" value="1"/>
</dbReference>
<sequence length="69" mass="7956">MVAMIYKNRFICGGSIIAPDWIITAAHCVEDDLDAFNYKFFYGINNLNDPQKETSFASKIYIHPDYFPT</sequence>
<dbReference type="Gene3D" id="2.40.10.10">
    <property type="entry name" value="Trypsin-like serine proteases"/>
    <property type="match status" value="1"/>
</dbReference>
<dbReference type="GO" id="GO:0006508">
    <property type="term" value="P:proteolysis"/>
    <property type="evidence" value="ECO:0007669"/>
    <property type="project" value="InterPro"/>
</dbReference>
<reference evidence="3" key="1">
    <citation type="submission" date="2021-02" db="EMBL/GenBank/DDBJ databases">
        <authorList>
            <person name="Nowell W R."/>
        </authorList>
    </citation>
    <scope>NUCLEOTIDE SEQUENCE</scope>
    <source>
        <strain evidence="3">Ploen Becks lab</strain>
    </source>
</reference>
<evidence type="ECO:0000256" key="1">
    <source>
        <dbReference type="ARBA" id="ARBA00023157"/>
    </source>
</evidence>
<keyword evidence="4" id="KW-1185">Reference proteome</keyword>
<dbReference type="InterPro" id="IPR018114">
    <property type="entry name" value="TRYPSIN_HIS"/>
</dbReference>
<dbReference type="InterPro" id="IPR001254">
    <property type="entry name" value="Trypsin_dom"/>
</dbReference>
<dbReference type="Proteomes" id="UP000663879">
    <property type="component" value="Unassembled WGS sequence"/>
</dbReference>
<dbReference type="InterPro" id="IPR009003">
    <property type="entry name" value="Peptidase_S1_PA"/>
</dbReference>
<dbReference type="FunFam" id="2.40.10.10:FF:000068">
    <property type="entry name" value="transmembrane protease serine 2"/>
    <property type="match status" value="1"/>
</dbReference>
<evidence type="ECO:0000259" key="2">
    <source>
        <dbReference type="Pfam" id="PF00089"/>
    </source>
</evidence>
<evidence type="ECO:0000313" key="4">
    <source>
        <dbReference type="Proteomes" id="UP000663879"/>
    </source>
</evidence>
<dbReference type="GO" id="GO:0004252">
    <property type="term" value="F:serine-type endopeptidase activity"/>
    <property type="evidence" value="ECO:0007669"/>
    <property type="project" value="InterPro"/>
</dbReference>